<dbReference type="AlphaFoldDB" id="A0A7W9FLL4"/>
<sequence length="325" mass="35098">MAFRSLALPALALAAGLALGPGAAMAETIRYGLNWLPQAEHCGFYEAQEKGLYKAAGLDVTIEPGGPDRNVPLMVSAGQLDLGMGSSFTTLNLLKEGIAAQTVAAFFQKDPQTLVAHAGEGVETLEDAKGKAVMIAKFSQYEFWQFLKTKYGFRDEDLRPYTYSAAPFLADPKAIQQGYVTEDALLLGKELPQPPVVILLADYGYQNYATTVFGTKAYLESHADAVKAFLRATAEGYAACIAGDYQAAMKAVLAANPDHSEELFHFKMKQMIERGLVLSGDAESGGLGAMSDARWKDFFDTMVASGVYDASLDYKAAYSLDYLPK</sequence>
<dbReference type="PANTHER" id="PTHR31528:SF3">
    <property type="entry name" value="THIAMINE BIOSYNTHESIS PROTEIN HI_0357-RELATED"/>
    <property type="match status" value="1"/>
</dbReference>
<gene>
    <name evidence="3" type="ORF">GGQ63_001965</name>
</gene>
<dbReference type="GO" id="GO:0009228">
    <property type="term" value="P:thiamine biosynthetic process"/>
    <property type="evidence" value="ECO:0007669"/>
    <property type="project" value="InterPro"/>
</dbReference>
<dbReference type="InterPro" id="IPR027939">
    <property type="entry name" value="NMT1/THI5"/>
</dbReference>
<keyword evidence="4" id="KW-1185">Reference proteome</keyword>
<feature type="chain" id="PRO_5031340769" evidence="1">
    <location>
        <begin position="27"/>
        <end position="325"/>
    </location>
</feature>
<dbReference type="Pfam" id="PF09084">
    <property type="entry name" value="NMT1"/>
    <property type="match status" value="1"/>
</dbReference>
<reference evidence="3 4" key="1">
    <citation type="submission" date="2020-08" db="EMBL/GenBank/DDBJ databases">
        <title>Genomic Encyclopedia of Type Strains, Phase IV (KMG-IV): sequencing the most valuable type-strain genomes for metagenomic binning, comparative biology and taxonomic classification.</title>
        <authorList>
            <person name="Goeker M."/>
        </authorList>
    </citation>
    <scope>NUCLEOTIDE SEQUENCE [LARGE SCALE GENOMIC DNA]</scope>
    <source>
        <strain evidence="3 4">DSM 16268</strain>
    </source>
</reference>
<name>A0A7W9FLL4_9HYPH</name>
<feature type="domain" description="SsuA/THI5-like" evidence="2">
    <location>
        <begin position="39"/>
        <end position="242"/>
    </location>
</feature>
<feature type="signal peptide" evidence="1">
    <location>
        <begin position="1"/>
        <end position="26"/>
    </location>
</feature>
<dbReference type="SUPFAM" id="SSF53850">
    <property type="entry name" value="Periplasmic binding protein-like II"/>
    <property type="match status" value="1"/>
</dbReference>
<proteinExistence type="predicted"/>
<keyword evidence="1" id="KW-0732">Signal</keyword>
<evidence type="ECO:0000256" key="1">
    <source>
        <dbReference type="SAM" id="SignalP"/>
    </source>
</evidence>
<organism evidence="3 4">
    <name type="scientific">Prosthecomicrobium pneumaticum</name>
    <dbReference type="NCBI Taxonomy" id="81895"/>
    <lineage>
        <taxon>Bacteria</taxon>
        <taxon>Pseudomonadati</taxon>
        <taxon>Pseudomonadota</taxon>
        <taxon>Alphaproteobacteria</taxon>
        <taxon>Hyphomicrobiales</taxon>
        <taxon>Kaistiaceae</taxon>
        <taxon>Prosthecomicrobium</taxon>
    </lineage>
</organism>
<protein>
    <submittedName>
        <fullName evidence="3">NitT/TauT family transport system substrate-binding protein</fullName>
    </submittedName>
</protein>
<evidence type="ECO:0000313" key="4">
    <source>
        <dbReference type="Proteomes" id="UP000523821"/>
    </source>
</evidence>
<comment type="caution">
    <text evidence="3">The sequence shown here is derived from an EMBL/GenBank/DDBJ whole genome shotgun (WGS) entry which is preliminary data.</text>
</comment>
<accession>A0A7W9FLL4</accession>
<dbReference type="PANTHER" id="PTHR31528">
    <property type="entry name" value="4-AMINO-5-HYDROXYMETHYL-2-METHYLPYRIMIDINE PHOSPHATE SYNTHASE THI11-RELATED"/>
    <property type="match status" value="1"/>
</dbReference>
<dbReference type="EMBL" id="JACHOO010000003">
    <property type="protein sequence ID" value="MBB5752911.1"/>
    <property type="molecule type" value="Genomic_DNA"/>
</dbReference>
<dbReference type="RefSeq" id="WP_183855142.1">
    <property type="nucleotide sequence ID" value="NZ_JACHOO010000003.1"/>
</dbReference>
<evidence type="ECO:0000259" key="2">
    <source>
        <dbReference type="Pfam" id="PF09084"/>
    </source>
</evidence>
<evidence type="ECO:0000313" key="3">
    <source>
        <dbReference type="EMBL" id="MBB5752911.1"/>
    </source>
</evidence>
<dbReference type="Gene3D" id="3.40.190.10">
    <property type="entry name" value="Periplasmic binding protein-like II"/>
    <property type="match status" value="2"/>
</dbReference>
<dbReference type="InterPro" id="IPR015168">
    <property type="entry name" value="SsuA/THI5"/>
</dbReference>
<dbReference type="Proteomes" id="UP000523821">
    <property type="component" value="Unassembled WGS sequence"/>
</dbReference>